<dbReference type="InterPro" id="IPR012340">
    <property type="entry name" value="NA-bd_OB-fold"/>
</dbReference>
<proteinExistence type="predicted"/>
<evidence type="ECO:0000313" key="3">
    <source>
        <dbReference type="EMBL" id="KAK0753428.1"/>
    </source>
</evidence>
<organism evidence="3 4">
    <name type="scientific">Schizothecium vesticola</name>
    <dbReference type="NCBI Taxonomy" id="314040"/>
    <lineage>
        <taxon>Eukaryota</taxon>
        <taxon>Fungi</taxon>
        <taxon>Dikarya</taxon>
        <taxon>Ascomycota</taxon>
        <taxon>Pezizomycotina</taxon>
        <taxon>Sordariomycetes</taxon>
        <taxon>Sordariomycetidae</taxon>
        <taxon>Sordariales</taxon>
        <taxon>Schizotheciaceae</taxon>
        <taxon>Schizothecium</taxon>
    </lineage>
</organism>
<dbReference type="NCBIfam" id="TIGR00621">
    <property type="entry name" value="ssb"/>
    <property type="match status" value="1"/>
</dbReference>
<dbReference type="PANTHER" id="PTHR10302">
    <property type="entry name" value="SINGLE-STRANDED DNA-BINDING PROTEIN"/>
    <property type="match status" value="1"/>
</dbReference>
<dbReference type="PANTHER" id="PTHR10302:SF0">
    <property type="entry name" value="SINGLE-STRANDED DNA-BINDING PROTEIN, MITOCHONDRIAL"/>
    <property type="match status" value="1"/>
</dbReference>
<evidence type="ECO:0000256" key="2">
    <source>
        <dbReference type="PROSITE-ProRule" id="PRU00252"/>
    </source>
</evidence>
<keyword evidence="4" id="KW-1185">Reference proteome</keyword>
<dbReference type="InterPro" id="IPR000424">
    <property type="entry name" value="Primosome_PriB/ssb"/>
</dbReference>
<sequence length="139" mass="15246">MSAFLRTASRAAAVRTTARAFSSTTPRPLARISIIGRLGGPPELKATSTGNEIMRYAVATNSGPTDNRQTNWFNITAFENEGPRRDFFMSLPKGALVYVEGEATQSSYTDAEGNQKKALNIVQRHLEVLRRPEAESGEQ</sequence>
<dbReference type="Gene3D" id="2.40.50.140">
    <property type="entry name" value="Nucleic acid-binding proteins"/>
    <property type="match status" value="1"/>
</dbReference>
<dbReference type="GO" id="GO:0003697">
    <property type="term" value="F:single-stranded DNA binding"/>
    <property type="evidence" value="ECO:0007669"/>
    <property type="project" value="InterPro"/>
</dbReference>
<dbReference type="CDD" id="cd04496">
    <property type="entry name" value="SSB_OBF"/>
    <property type="match status" value="1"/>
</dbReference>
<dbReference type="AlphaFoldDB" id="A0AA40F8Z5"/>
<dbReference type="PROSITE" id="PS50935">
    <property type="entry name" value="SSB"/>
    <property type="match status" value="1"/>
</dbReference>
<dbReference type="SUPFAM" id="SSF50249">
    <property type="entry name" value="Nucleic acid-binding proteins"/>
    <property type="match status" value="1"/>
</dbReference>
<accession>A0AA40F8Z5</accession>
<evidence type="ECO:0008006" key="5">
    <source>
        <dbReference type="Google" id="ProtNLM"/>
    </source>
</evidence>
<comment type="caution">
    <text evidence="3">The sequence shown here is derived from an EMBL/GenBank/DDBJ whole genome shotgun (WGS) entry which is preliminary data.</text>
</comment>
<keyword evidence="1 2" id="KW-0238">DNA-binding</keyword>
<dbReference type="EMBL" id="JAUKUD010000001">
    <property type="protein sequence ID" value="KAK0753428.1"/>
    <property type="molecule type" value="Genomic_DNA"/>
</dbReference>
<name>A0AA40F8Z5_9PEZI</name>
<reference evidence="3" key="1">
    <citation type="submission" date="2023-06" db="EMBL/GenBank/DDBJ databases">
        <title>Genome-scale phylogeny and comparative genomics of the fungal order Sordariales.</title>
        <authorList>
            <consortium name="Lawrence Berkeley National Laboratory"/>
            <person name="Hensen N."/>
            <person name="Bonometti L."/>
            <person name="Westerberg I."/>
            <person name="Brannstrom I.O."/>
            <person name="Guillou S."/>
            <person name="Cros-Aarteil S."/>
            <person name="Calhoun S."/>
            <person name="Haridas S."/>
            <person name="Kuo A."/>
            <person name="Mondo S."/>
            <person name="Pangilinan J."/>
            <person name="Riley R."/>
            <person name="LaButti K."/>
            <person name="Andreopoulos B."/>
            <person name="Lipzen A."/>
            <person name="Chen C."/>
            <person name="Yanf M."/>
            <person name="Daum C."/>
            <person name="Ng V."/>
            <person name="Clum A."/>
            <person name="Steindorff A."/>
            <person name="Ohm R."/>
            <person name="Martin F."/>
            <person name="Silar P."/>
            <person name="Natvig D."/>
            <person name="Lalanne C."/>
            <person name="Gautier V."/>
            <person name="Ament-velasquez S.L."/>
            <person name="Kruys A."/>
            <person name="Hutchinson M.I."/>
            <person name="Powell A.J."/>
            <person name="Barry K."/>
            <person name="Miller A.N."/>
            <person name="Grigoriev I.V."/>
            <person name="Debuchy R."/>
            <person name="Gladieux P."/>
            <person name="Thoren M.H."/>
            <person name="Johannesson H."/>
        </authorList>
    </citation>
    <scope>NUCLEOTIDE SEQUENCE</scope>
    <source>
        <strain evidence="3">SMH3187-1</strain>
    </source>
</reference>
<dbReference type="GO" id="GO:0006264">
    <property type="term" value="P:mitochondrial DNA replication"/>
    <property type="evidence" value="ECO:0007669"/>
    <property type="project" value="TreeGrafter"/>
</dbReference>
<protein>
    <recommendedName>
        <fullName evidence="5">SsDNA binding protein</fullName>
    </recommendedName>
</protein>
<dbReference type="Pfam" id="PF00436">
    <property type="entry name" value="SSB"/>
    <property type="match status" value="1"/>
</dbReference>
<gene>
    <name evidence="3" type="ORF">B0T18DRAFT_337025</name>
</gene>
<evidence type="ECO:0000256" key="1">
    <source>
        <dbReference type="ARBA" id="ARBA00023125"/>
    </source>
</evidence>
<dbReference type="Proteomes" id="UP001172155">
    <property type="component" value="Unassembled WGS sequence"/>
</dbReference>
<evidence type="ECO:0000313" key="4">
    <source>
        <dbReference type="Proteomes" id="UP001172155"/>
    </source>
</evidence>
<dbReference type="InterPro" id="IPR011344">
    <property type="entry name" value="ssDNA-bd"/>
</dbReference>
<dbReference type="GO" id="GO:0042645">
    <property type="term" value="C:mitochondrial nucleoid"/>
    <property type="evidence" value="ECO:0007669"/>
    <property type="project" value="TreeGrafter"/>
</dbReference>